<dbReference type="RefSeq" id="XP_040757159.1">
    <property type="nucleotide sequence ID" value="XM_040913720.1"/>
</dbReference>
<reference evidence="1 2" key="1">
    <citation type="journal article" date="2016" name="Mol. Biol. Evol.">
        <title>Comparative Genomics of Early-Diverging Mushroom-Forming Fungi Provides Insights into the Origins of Lignocellulose Decay Capabilities.</title>
        <authorList>
            <person name="Nagy L.G."/>
            <person name="Riley R."/>
            <person name="Tritt A."/>
            <person name="Adam C."/>
            <person name="Daum C."/>
            <person name="Floudas D."/>
            <person name="Sun H."/>
            <person name="Yadav J.S."/>
            <person name="Pangilinan J."/>
            <person name="Larsson K.H."/>
            <person name="Matsuura K."/>
            <person name="Barry K."/>
            <person name="Labutti K."/>
            <person name="Kuo R."/>
            <person name="Ohm R.A."/>
            <person name="Bhattacharya S.S."/>
            <person name="Shirouzu T."/>
            <person name="Yoshinaga Y."/>
            <person name="Martin F.M."/>
            <person name="Grigoriev I.V."/>
            <person name="Hibbett D.S."/>
        </authorList>
    </citation>
    <scope>NUCLEOTIDE SEQUENCE [LARGE SCALE GENOMIC DNA]</scope>
    <source>
        <strain evidence="1 2">93-53</strain>
    </source>
</reference>
<gene>
    <name evidence="1" type="ORF">LAESUDRAFT_765551</name>
</gene>
<dbReference type="InParanoid" id="A0A165APP1"/>
<proteinExistence type="predicted"/>
<protein>
    <submittedName>
        <fullName evidence="1">Uncharacterized protein</fullName>
    </submittedName>
</protein>
<dbReference type="GeneID" id="63830748"/>
<keyword evidence="2" id="KW-1185">Reference proteome</keyword>
<dbReference type="Proteomes" id="UP000076871">
    <property type="component" value="Unassembled WGS sequence"/>
</dbReference>
<accession>A0A165APP1</accession>
<dbReference type="OrthoDB" id="258143at2759"/>
<dbReference type="AlphaFoldDB" id="A0A165APP1"/>
<dbReference type="STRING" id="1314785.A0A165APP1"/>
<evidence type="ECO:0000313" key="2">
    <source>
        <dbReference type="Proteomes" id="UP000076871"/>
    </source>
</evidence>
<evidence type="ECO:0000313" key="1">
    <source>
        <dbReference type="EMBL" id="KZS99418.1"/>
    </source>
</evidence>
<sequence length="103" mass="11017">MHYYMYGKVLEPPPSLIGVACLQGGEQTPELMHNLSSSSSIVSNDPTIYCIGEETMAPSSALPIGATRVVCEMQSLVLALHGLLDCICPSIATRSNNTSYLNL</sequence>
<organism evidence="1 2">
    <name type="scientific">Laetiporus sulphureus 93-53</name>
    <dbReference type="NCBI Taxonomy" id="1314785"/>
    <lineage>
        <taxon>Eukaryota</taxon>
        <taxon>Fungi</taxon>
        <taxon>Dikarya</taxon>
        <taxon>Basidiomycota</taxon>
        <taxon>Agaricomycotina</taxon>
        <taxon>Agaricomycetes</taxon>
        <taxon>Polyporales</taxon>
        <taxon>Laetiporus</taxon>
    </lineage>
</organism>
<name>A0A165APP1_9APHY</name>
<dbReference type="EMBL" id="KV427901">
    <property type="protein sequence ID" value="KZS99418.1"/>
    <property type="molecule type" value="Genomic_DNA"/>
</dbReference>